<dbReference type="Proteomes" id="UP000008909">
    <property type="component" value="Unassembled WGS sequence"/>
</dbReference>
<evidence type="ECO:0000313" key="1">
    <source>
        <dbReference type="EMBL" id="GAA51198.1"/>
    </source>
</evidence>
<dbReference type="AlphaFoldDB" id="G7YE14"/>
<dbReference type="EMBL" id="DF143123">
    <property type="protein sequence ID" value="GAA51198.1"/>
    <property type="molecule type" value="Genomic_DNA"/>
</dbReference>
<keyword evidence="2" id="KW-1185">Reference proteome</keyword>
<dbReference type="SUPFAM" id="SSF56672">
    <property type="entry name" value="DNA/RNA polymerases"/>
    <property type="match status" value="1"/>
</dbReference>
<reference key="2">
    <citation type="submission" date="2011-10" db="EMBL/GenBank/DDBJ databases">
        <title>The genome and transcriptome sequence of Clonorchis sinensis provide insights into the carcinogenic liver fluke.</title>
        <authorList>
            <person name="Wang X."/>
            <person name="Huang Y."/>
            <person name="Chen W."/>
            <person name="Liu H."/>
            <person name="Guo L."/>
            <person name="Chen Y."/>
            <person name="Luo F."/>
            <person name="Zhou W."/>
            <person name="Sun J."/>
            <person name="Mao Q."/>
            <person name="Liang P."/>
            <person name="Zhou C."/>
            <person name="Tian Y."/>
            <person name="Men J."/>
            <person name="Lv X."/>
            <person name="Huang L."/>
            <person name="Zhou J."/>
            <person name="Hu Y."/>
            <person name="Li R."/>
            <person name="Zhang F."/>
            <person name="Lei H."/>
            <person name="Li X."/>
            <person name="Hu X."/>
            <person name="Liang C."/>
            <person name="Xu J."/>
            <person name="Wu Z."/>
            <person name="Yu X."/>
        </authorList>
    </citation>
    <scope>NUCLEOTIDE SEQUENCE</scope>
    <source>
        <strain>Henan</strain>
    </source>
</reference>
<reference evidence="1" key="1">
    <citation type="journal article" date="2011" name="Genome Biol.">
        <title>The draft genome of the carcinogenic human liver fluke Clonorchis sinensis.</title>
        <authorList>
            <person name="Wang X."/>
            <person name="Chen W."/>
            <person name="Huang Y."/>
            <person name="Sun J."/>
            <person name="Men J."/>
            <person name="Liu H."/>
            <person name="Luo F."/>
            <person name="Guo L."/>
            <person name="Lv X."/>
            <person name="Deng C."/>
            <person name="Zhou C."/>
            <person name="Fan Y."/>
            <person name="Li X."/>
            <person name="Huang L."/>
            <person name="Hu Y."/>
            <person name="Liang C."/>
            <person name="Hu X."/>
            <person name="Xu J."/>
            <person name="Yu X."/>
        </authorList>
    </citation>
    <scope>NUCLEOTIDE SEQUENCE [LARGE SCALE GENOMIC DNA]</scope>
    <source>
        <strain evidence="1">Henan</strain>
    </source>
</reference>
<evidence type="ECO:0000313" key="2">
    <source>
        <dbReference type="Proteomes" id="UP000008909"/>
    </source>
</evidence>
<name>G7YE14_CLOSI</name>
<organism evidence="1 2">
    <name type="scientific">Clonorchis sinensis</name>
    <name type="common">Chinese liver fluke</name>
    <dbReference type="NCBI Taxonomy" id="79923"/>
    <lineage>
        <taxon>Eukaryota</taxon>
        <taxon>Metazoa</taxon>
        <taxon>Spiralia</taxon>
        <taxon>Lophotrochozoa</taxon>
        <taxon>Platyhelminthes</taxon>
        <taxon>Trematoda</taxon>
        <taxon>Digenea</taxon>
        <taxon>Opisthorchiida</taxon>
        <taxon>Opisthorchiata</taxon>
        <taxon>Opisthorchiidae</taxon>
        <taxon>Clonorchis</taxon>
    </lineage>
</organism>
<dbReference type="InterPro" id="IPR043502">
    <property type="entry name" value="DNA/RNA_pol_sf"/>
</dbReference>
<sequence length="62" mass="6816">MLRLTKGLQNVAVYGDDIVVYSNSEPEHAVHLKAVLKRIYEKACYLHASSVASTVTVVVTNI</sequence>
<gene>
    <name evidence="1" type="ORF">CLF_105707</name>
</gene>
<protein>
    <recommendedName>
        <fullName evidence="3">Reverse transcriptase domain-containing protein</fullName>
    </recommendedName>
</protein>
<dbReference type="InterPro" id="IPR043128">
    <property type="entry name" value="Rev_trsase/Diguanyl_cyclase"/>
</dbReference>
<accession>G7YE14</accession>
<proteinExistence type="predicted"/>
<dbReference type="Gene3D" id="3.30.70.270">
    <property type="match status" value="1"/>
</dbReference>
<evidence type="ECO:0008006" key="3">
    <source>
        <dbReference type="Google" id="ProtNLM"/>
    </source>
</evidence>